<evidence type="ECO:0000313" key="2">
    <source>
        <dbReference type="Proteomes" id="UP001060085"/>
    </source>
</evidence>
<dbReference type="EMBL" id="CM044708">
    <property type="protein sequence ID" value="KAI5649667.1"/>
    <property type="molecule type" value="Genomic_DNA"/>
</dbReference>
<proteinExistence type="predicted"/>
<organism evidence="1 2">
    <name type="scientific">Catharanthus roseus</name>
    <name type="common">Madagascar periwinkle</name>
    <name type="synonym">Vinca rosea</name>
    <dbReference type="NCBI Taxonomy" id="4058"/>
    <lineage>
        <taxon>Eukaryota</taxon>
        <taxon>Viridiplantae</taxon>
        <taxon>Streptophyta</taxon>
        <taxon>Embryophyta</taxon>
        <taxon>Tracheophyta</taxon>
        <taxon>Spermatophyta</taxon>
        <taxon>Magnoliopsida</taxon>
        <taxon>eudicotyledons</taxon>
        <taxon>Gunneridae</taxon>
        <taxon>Pentapetalae</taxon>
        <taxon>asterids</taxon>
        <taxon>lamiids</taxon>
        <taxon>Gentianales</taxon>
        <taxon>Apocynaceae</taxon>
        <taxon>Rauvolfioideae</taxon>
        <taxon>Vinceae</taxon>
        <taxon>Catharanthinae</taxon>
        <taxon>Catharanthus</taxon>
    </lineage>
</organism>
<evidence type="ECO:0000313" key="1">
    <source>
        <dbReference type="EMBL" id="KAI5649667.1"/>
    </source>
</evidence>
<accession>A0ACB9ZTX1</accession>
<keyword evidence="2" id="KW-1185">Reference proteome</keyword>
<comment type="caution">
    <text evidence="1">The sequence shown here is derived from an EMBL/GenBank/DDBJ whole genome shotgun (WGS) entry which is preliminary data.</text>
</comment>
<reference evidence="2" key="1">
    <citation type="journal article" date="2023" name="Nat. Plants">
        <title>Single-cell RNA sequencing provides a high-resolution roadmap for understanding the multicellular compartmentation of specialized metabolism.</title>
        <authorList>
            <person name="Sun S."/>
            <person name="Shen X."/>
            <person name="Li Y."/>
            <person name="Li Y."/>
            <person name="Wang S."/>
            <person name="Li R."/>
            <person name="Zhang H."/>
            <person name="Shen G."/>
            <person name="Guo B."/>
            <person name="Wei J."/>
            <person name="Xu J."/>
            <person name="St-Pierre B."/>
            <person name="Chen S."/>
            <person name="Sun C."/>
        </authorList>
    </citation>
    <scope>NUCLEOTIDE SEQUENCE [LARGE SCALE GENOMIC DNA]</scope>
</reference>
<gene>
    <name evidence="1" type="ORF">M9H77_35672</name>
</gene>
<dbReference type="Proteomes" id="UP001060085">
    <property type="component" value="Linkage Group LG08"/>
</dbReference>
<name>A0ACB9ZTX1_CATRO</name>
<protein>
    <submittedName>
        <fullName evidence="1">Uncharacterized protein</fullName>
    </submittedName>
</protein>
<sequence>MHNCQVGKTIPLQQKVIKGILEFTGGILRCLVQKKSISRLITHRNPESFKIYYMQDIIQITNKNSSFFLNEGNLYLCNFNNTNLLKRCPRFSLSTPYDKFLTNSLASYRSGVLRGGGVNRGAPREKQREWRLQRSLHDFVLRGGGTRRETYAAVPFSSAELRRLNWVNDHAPPLQEFNRLLTDISVGNRSLKASYRAIGSVSIFWPKLAVME</sequence>